<evidence type="ECO:0000313" key="2">
    <source>
        <dbReference type="Proteomes" id="UP000887563"/>
    </source>
</evidence>
<protein>
    <submittedName>
        <fullName evidence="3 4">Candidate secreted effector</fullName>
    </submittedName>
</protein>
<evidence type="ECO:0000313" key="4">
    <source>
        <dbReference type="WBParaSite" id="Minc3s03056g32593"/>
    </source>
</evidence>
<evidence type="ECO:0000313" key="3">
    <source>
        <dbReference type="WBParaSite" id="Minc3s00969g19424"/>
    </source>
</evidence>
<dbReference type="AlphaFoldDB" id="A0A914N082"/>
<keyword evidence="1" id="KW-0732">Signal</keyword>
<evidence type="ECO:0000256" key="1">
    <source>
        <dbReference type="SAM" id="SignalP"/>
    </source>
</evidence>
<dbReference type="Proteomes" id="UP000887563">
    <property type="component" value="Unplaced"/>
</dbReference>
<feature type="signal peptide" evidence="1">
    <location>
        <begin position="1"/>
        <end position="25"/>
    </location>
</feature>
<feature type="chain" id="PRO_5041111621" evidence="1">
    <location>
        <begin position="26"/>
        <end position="94"/>
    </location>
</feature>
<name>A0A914N082_MELIC</name>
<sequence length="94" mass="10684">MNYYLIFILTPIVFIFLSSVDQTNGYCCTVNGFIGFPPDCNIFGCNCDCNKCDEAEERACCFVENKWIGKTACSSKKRKRSLKQHELETMGSED</sequence>
<proteinExistence type="predicted"/>
<dbReference type="WBParaSite" id="Minc3s03056g32593">
    <property type="protein sequence ID" value="Minc3s03056g32593"/>
    <property type="gene ID" value="Minc3s03056g32593"/>
</dbReference>
<organism evidence="2 4">
    <name type="scientific">Meloidogyne incognita</name>
    <name type="common">Southern root-knot nematode worm</name>
    <name type="synonym">Oxyuris incognita</name>
    <dbReference type="NCBI Taxonomy" id="6306"/>
    <lineage>
        <taxon>Eukaryota</taxon>
        <taxon>Metazoa</taxon>
        <taxon>Ecdysozoa</taxon>
        <taxon>Nematoda</taxon>
        <taxon>Chromadorea</taxon>
        <taxon>Rhabditida</taxon>
        <taxon>Tylenchina</taxon>
        <taxon>Tylenchomorpha</taxon>
        <taxon>Tylenchoidea</taxon>
        <taxon>Meloidogynidae</taxon>
        <taxon>Meloidogyninae</taxon>
        <taxon>Meloidogyne</taxon>
        <taxon>Meloidogyne incognita group</taxon>
    </lineage>
</organism>
<keyword evidence="2" id="KW-1185">Reference proteome</keyword>
<reference evidence="3 4" key="1">
    <citation type="submission" date="2022-11" db="UniProtKB">
        <authorList>
            <consortium name="WormBaseParasite"/>
        </authorList>
    </citation>
    <scope>IDENTIFICATION</scope>
</reference>
<accession>A0A914N082</accession>
<dbReference type="WBParaSite" id="Minc3s00969g19424">
    <property type="protein sequence ID" value="Minc3s00969g19424"/>
    <property type="gene ID" value="Minc3s00969g19424"/>
</dbReference>